<accession>A0ABS5QSD4</accession>
<evidence type="ECO:0000313" key="6">
    <source>
        <dbReference type="EMBL" id="MBS9336045.1"/>
    </source>
</evidence>
<evidence type="ECO:0000259" key="5">
    <source>
        <dbReference type="PROSITE" id="PS50931"/>
    </source>
</evidence>
<dbReference type="Pfam" id="PF03466">
    <property type="entry name" value="LysR_substrate"/>
    <property type="match status" value="1"/>
</dbReference>
<evidence type="ECO:0000256" key="3">
    <source>
        <dbReference type="ARBA" id="ARBA00023125"/>
    </source>
</evidence>
<organism evidence="6 7">
    <name type="scientific">Fructobacillus papyrifericola</name>
    <dbReference type="NCBI Taxonomy" id="2713172"/>
    <lineage>
        <taxon>Bacteria</taxon>
        <taxon>Bacillati</taxon>
        <taxon>Bacillota</taxon>
        <taxon>Bacilli</taxon>
        <taxon>Lactobacillales</taxon>
        <taxon>Lactobacillaceae</taxon>
        <taxon>Fructobacillus</taxon>
    </lineage>
</organism>
<dbReference type="SUPFAM" id="SSF46785">
    <property type="entry name" value="Winged helix' DNA-binding domain"/>
    <property type="match status" value="1"/>
</dbReference>
<gene>
    <name evidence="6" type="ORF">G6R28_02210</name>
</gene>
<dbReference type="SUPFAM" id="SSF53850">
    <property type="entry name" value="Periplasmic binding protein-like II"/>
    <property type="match status" value="1"/>
</dbReference>
<dbReference type="InterPro" id="IPR036390">
    <property type="entry name" value="WH_DNA-bd_sf"/>
</dbReference>
<feature type="domain" description="HTH lysR-type" evidence="5">
    <location>
        <begin position="1"/>
        <end position="58"/>
    </location>
</feature>
<proteinExistence type="inferred from homology"/>
<dbReference type="RefSeq" id="WP_213792598.1">
    <property type="nucleotide sequence ID" value="NZ_JAAMFJ010000001.1"/>
</dbReference>
<dbReference type="Pfam" id="PF00126">
    <property type="entry name" value="HTH_1"/>
    <property type="match status" value="1"/>
</dbReference>
<dbReference type="Gene3D" id="3.40.190.290">
    <property type="match status" value="1"/>
</dbReference>
<keyword evidence="2" id="KW-0805">Transcription regulation</keyword>
<protein>
    <submittedName>
        <fullName evidence="6">LysR family transcriptional regulator</fullName>
    </submittedName>
</protein>
<dbReference type="CDD" id="cd05466">
    <property type="entry name" value="PBP2_LTTR_substrate"/>
    <property type="match status" value="1"/>
</dbReference>
<sequence>MKIFTYQIFASVAETGSFKKTAAALNVTPSAVSHAIDNMEKELGLPLLIRNRSEMVLSQAGSELLPMVERLLNEDRQIHTRSAKIAGLAGGTLRIGAISSVCIAWLPTIIRHFKKQYPSVAITIVQGSFKEIEQGVALGRIDLGFSAYPAHHRLDAAFLIDDEIKCLTPKDFVPKNGHAISQADLRGQHFILQRADYDSDTKVALDELDVKPQAINYSIDDQSILAMVEAELGWGILPDLALTRLSGEVSAYPFEQPYFRHLGLLTNPSAASDPLVQAMKKEILSFTKDFQNKKASK</sequence>
<keyword evidence="3" id="KW-0238">DNA-binding</keyword>
<keyword evidence="7" id="KW-1185">Reference proteome</keyword>
<dbReference type="Proteomes" id="UP000735205">
    <property type="component" value="Unassembled WGS sequence"/>
</dbReference>
<evidence type="ECO:0000256" key="4">
    <source>
        <dbReference type="ARBA" id="ARBA00023163"/>
    </source>
</evidence>
<dbReference type="PANTHER" id="PTHR30419">
    <property type="entry name" value="HTH-TYPE TRANSCRIPTIONAL REGULATOR YBHD"/>
    <property type="match status" value="1"/>
</dbReference>
<dbReference type="PROSITE" id="PS50931">
    <property type="entry name" value="HTH_LYSR"/>
    <property type="match status" value="1"/>
</dbReference>
<dbReference type="PANTHER" id="PTHR30419:SF28">
    <property type="entry name" value="HTH-TYPE TRANSCRIPTIONAL REGULATOR BSDA"/>
    <property type="match status" value="1"/>
</dbReference>
<evidence type="ECO:0000256" key="1">
    <source>
        <dbReference type="ARBA" id="ARBA00009437"/>
    </source>
</evidence>
<comment type="similarity">
    <text evidence="1">Belongs to the LysR transcriptional regulatory family.</text>
</comment>
<name>A0ABS5QSD4_9LACO</name>
<dbReference type="InterPro" id="IPR036388">
    <property type="entry name" value="WH-like_DNA-bd_sf"/>
</dbReference>
<dbReference type="Gene3D" id="1.10.10.10">
    <property type="entry name" value="Winged helix-like DNA-binding domain superfamily/Winged helix DNA-binding domain"/>
    <property type="match status" value="1"/>
</dbReference>
<keyword evidence="4" id="KW-0804">Transcription</keyword>
<evidence type="ECO:0000313" key="7">
    <source>
        <dbReference type="Proteomes" id="UP000735205"/>
    </source>
</evidence>
<reference evidence="6 7" key="1">
    <citation type="submission" date="2020-02" db="EMBL/GenBank/DDBJ databases">
        <title>Fructobacillus sp. isolated from paper mulberry of Taiwan.</title>
        <authorList>
            <person name="Lin S.-T."/>
        </authorList>
    </citation>
    <scope>NUCLEOTIDE SEQUENCE [LARGE SCALE GENOMIC DNA]</scope>
    <source>
        <strain evidence="6 7">M1-21</strain>
    </source>
</reference>
<dbReference type="EMBL" id="JAAMFJ010000001">
    <property type="protein sequence ID" value="MBS9336045.1"/>
    <property type="molecule type" value="Genomic_DNA"/>
</dbReference>
<dbReference type="InterPro" id="IPR050950">
    <property type="entry name" value="HTH-type_LysR_regulators"/>
</dbReference>
<evidence type="ECO:0000256" key="2">
    <source>
        <dbReference type="ARBA" id="ARBA00023015"/>
    </source>
</evidence>
<dbReference type="InterPro" id="IPR005119">
    <property type="entry name" value="LysR_subst-bd"/>
</dbReference>
<comment type="caution">
    <text evidence="6">The sequence shown here is derived from an EMBL/GenBank/DDBJ whole genome shotgun (WGS) entry which is preliminary data.</text>
</comment>
<dbReference type="InterPro" id="IPR000847">
    <property type="entry name" value="LysR_HTH_N"/>
</dbReference>